<keyword evidence="10" id="KW-0812">Transmembrane</keyword>
<feature type="compositionally biased region" description="Basic and acidic residues" evidence="9">
    <location>
        <begin position="1242"/>
        <end position="1255"/>
    </location>
</feature>
<feature type="region of interest" description="Disordered" evidence="9">
    <location>
        <begin position="2521"/>
        <end position="2584"/>
    </location>
</feature>
<feature type="compositionally biased region" description="Polar residues" evidence="9">
    <location>
        <begin position="213"/>
        <end position="224"/>
    </location>
</feature>
<dbReference type="Proteomes" id="UP001652642">
    <property type="component" value="Chromosome 1"/>
</dbReference>
<evidence type="ECO:0000256" key="10">
    <source>
        <dbReference type="SAM" id="Phobius"/>
    </source>
</evidence>
<evidence type="ECO:0000256" key="2">
    <source>
        <dbReference type="ARBA" id="ARBA00022443"/>
    </source>
</evidence>
<feature type="compositionally biased region" description="Polar residues" evidence="9">
    <location>
        <begin position="1258"/>
        <end position="1288"/>
    </location>
</feature>
<feature type="compositionally biased region" description="Basic and acidic residues" evidence="9">
    <location>
        <begin position="1315"/>
        <end position="1330"/>
    </location>
</feature>
<evidence type="ECO:0000256" key="4">
    <source>
        <dbReference type="ARBA" id="ARBA00022824"/>
    </source>
</evidence>
<keyword evidence="6" id="KW-0325">Glycoprotein</keyword>
<evidence type="ECO:0000256" key="3">
    <source>
        <dbReference type="ARBA" id="ARBA00022729"/>
    </source>
</evidence>
<keyword evidence="13" id="KW-1185">Reference proteome</keyword>
<evidence type="ECO:0000256" key="7">
    <source>
        <dbReference type="PROSITE-ProRule" id="PRU00192"/>
    </source>
</evidence>
<evidence type="ECO:0000256" key="11">
    <source>
        <dbReference type="SAM" id="SignalP"/>
    </source>
</evidence>
<dbReference type="InterPro" id="IPR051500">
    <property type="entry name" value="cTAGE_MIA/OTOR"/>
</dbReference>
<feature type="region of interest" description="Disordered" evidence="9">
    <location>
        <begin position="374"/>
        <end position="477"/>
    </location>
</feature>
<evidence type="ECO:0000313" key="14">
    <source>
        <dbReference type="RefSeq" id="XP_072842505.1"/>
    </source>
</evidence>
<reference evidence="14" key="2">
    <citation type="submission" date="2025-08" db="UniProtKB">
        <authorList>
            <consortium name="RefSeq"/>
        </authorList>
    </citation>
    <scope>IDENTIFICATION</scope>
</reference>
<feature type="compositionally biased region" description="Basic and acidic residues" evidence="9">
    <location>
        <begin position="330"/>
        <end position="347"/>
    </location>
</feature>
<keyword evidence="10" id="KW-1133">Transmembrane helix</keyword>
<dbReference type="GeneID" id="110086356"/>
<dbReference type="Pfam" id="PF07653">
    <property type="entry name" value="SH3_2"/>
    <property type="match status" value="1"/>
</dbReference>
<protein>
    <submittedName>
        <fullName evidence="14">Melanoma inhibitory activity protein 2 isoform X1</fullName>
    </submittedName>
</protein>
<feature type="compositionally biased region" description="Polar residues" evidence="9">
    <location>
        <begin position="1547"/>
        <end position="1562"/>
    </location>
</feature>
<feature type="coiled-coil region" evidence="8">
    <location>
        <begin position="2114"/>
        <end position="2169"/>
    </location>
</feature>
<comment type="subcellular location">
    <subcellularLocation>
        <location evidence="1">Endoplasmic reticulum membrane</location>
        <topology evidence="1">Single-pass membrane protein</topology>
    </subcellularLocation>
</comment>
<proteinExistence type="predicted"/>
<feature type="compositionally biased region" description="Basic and acidic residues" evidence="9">
    <location>
        <begin position="653"/>
        <end position="663"/>
    </location>
</feature>
<feature type="region of interest" description="Disordered" evidence="9">
    <location>
        <begin position="1387"/>
        <end position="1424"/>
    </location>
</feature>
<evidence type="ECO:0000256" key="1">
    <source>
        <dbReference type="ARBA" id="ARBA00004389"/>
    </source>
</evidence>
<dbReference type="SUPFAM" id="SSF50044">
    <property type="entry name" value="SH3-domain"/>
    <property type="match status" value="1"/>
</dbReference>
<evidence type="ECO:0000256" key="8">
    <source>
        <dbReference type="SAM" id="Coils"/>
    </source>
</evidence>
<feature type="transmembrane region" description="Helical" evidence="10">
    <location>
        <begin position="1815"/>
        <end position="1835"/>
    </location>
</feature>
<feature type="region of interest" description="Disordered" evidence="9">
    <location>
        <begin position="2313"/>
        <end position="2453"/>
    </location>
</feature>
<evidence type="ECO:0000313" key="13">
    <source>
        <dbReference type="Proteomes" id="UP001652642"/>
    </source>
</evidence>
<feature type="compositionally biased region" description="Gly residues" evidence="9">
    <location>
        <begin position="2326"/>
        <end position="2338"/>
    </location>
</feature>
<reference evidence="13" key="1">
    <citation type="submission" date="2025-05" db="UniProtKB">
        <authorList>
            <consortium name="RefSeq"/>
        </authorList>
    </citation>
    <scope>NUCLEOTIDE SEQUENCE [LARGE SCALE GENOMIC DNA]</scope>
</reference>
<feature type="compositionally biased region" description="Basic and acidic residues" evidence="9">
    <location>
        <begin position="2345"/>
        <end position="2363"/>
    </location>
</feature>
<feature type="compositionally biased region" description="Polar residues" evidence="9">
    <location>
        <begin position="449"/>
        <end position="475"/>
    </location>
</feature>
<keyword evidence="2 7" id="KW-0728">SH3 domain</keyword>
<feature type="region of interest" description="Disordered" evidence="9">
    <location>
        <begin position="1242"/>
        <end position="1288"/>
    </location>
</feature>
<feature type="compositionally biased region" description="Basic and acidic residues" evidence="9">
    <location>
        <begin position="419"/>
        <end position="446"/>
    </location>
</feature>
<feature type="region of interest" description="Disordered" evidence="9">
    <location>
        <begin position="1705"/>
        <end position="1738"/>
    </location>
</feature>
<feature type="compositionally biased region" description="Polar residues" evidence="9">
    <location>
        <begin position="1392"/>
        <end position="1421"/>
    </location>
</feature>
<feature type="region of interest" description="Disordered" evidence="9">
    <location>
        <begin position="647"/>
        <end position="681"/>
    </location>
</feature>
<feature type="signal peptide" evidence="11">
    <location>
        <begin position="1"/>
        <end position="27"/>
    </location>
</feature>
<dbReference type="PROSITE" id="PS50002">
    <property type="entry name" value="SH3"/>
    <property type="match status" value="1"/>
</dbReference>
<feature type="compositionally biased region" description="Basic and acidic residues" evidence="9">
    <location>
        <begin position="193"/>
        <end position="207"/>
    </location>
</feature>
<feature type="coiled-coil region" evidence="8">
    <location>
        <begin position="2195"/>
        <end position="2233"/>
    </location>
</feature>
<dbReference type="PANTHER" id="PTHR23158:SF38">
    <property type="entry name" value="MELANOMA INHIBITORY ACTIVITY PROTEIN 2"/>
    <property type="match status" value="1"/>
</dbReference>
<feature type="compositionally biased region" description="Basic and acidic residues" evidence="9">
    <location>
        <begin position="374"/>
        <end position="389"/>
    </location>
</feature>
<evidence type="ECO:0000256" key="9">
    <source>
        <dbReference type="SAM" id="MobiDB-lite"/>
    </source>
</evidence>
<feature type="region of interest" description="Disordered" evidence="9">
    <location>
        <begin position="493"/>
        <end position="518"/>
    </location>
</feature>
<dbReference type="RefSeq" id="XP_072842505.1">
    <property type="nucleotide sequence ID" value="XM_072986404.1"/>
</dbReference>
<keyword evidence="10" id="KW-0472">Membrane</keyword>
<organism evidence="13 14">
    <name type="scientific">Pogona vitticeps</name>
    <name type="common">central bearded dragon</name>
    <dbReference type="NCBI Taxonomy" id="103695"/>
    <lineage>
        <taxon>Eukaryota</taxon>
        <taxon>Metazoa</taxon>
        <taxon>Chordata</taxon>
        <taxon>Craniata</taxon>
        <taxon>Vertebrata</taxon>
        <taxon>Euteleostomi</taxon>
        <taxon>Lepidosauria</taxon>
        <taxon>Squamata</taxon>
        <taxon>Bifurcata</taxon>
        <taxon>Unidentata</taxon>
        <taxon>Episquamata</taxon>
        <taxon>Toxicofera</taxon>
        <taxon>Iguania</taxon>
        <taxon>Acrodonta</taxon>
        <taxon>Agamidae</taxon>
        <taxon>Amphibolurinae</taxon>
        <taxon>Pogona</taxon>
    </lineage>
</organism>
<feature type="region of interest" description="Disordered" evidence="9">
    <location>
        <begin position="1547"/>
        <end position="1567"/>
    </location>
</feature>
<dbReference type="InterPro" id="IPR001452">
    <property type="entry name" value="SH3_domain"/>
</dbReference>
<feature type="coiled-coil region" evidence="8">
    <location>
        <begin position="1905"/>
        <end position="2044"/>
    </location>
</feature>
<name>A0ABM5FAS4_9SAUR</name>
<keyword evidence="5 8" id="KW-0175">Coiled coil</keyword>
<feature type="compositionally biased region" description="Basic and acidic residues" evidence="9">
    <location>
        <begin position="1705"/>
        <end position="1733"/>
    </location>
</feature>
<evidence type="ECO:0000256" key="5">
    <source>
        <dbReference type="ARBA" id="ARBA00023054"/>
    </source>
</evidence>
<dbReference type="InterPro" id="IPR036028">
    <property type="entry name" value="SH3-like_dom_sf"/>
</dbReference>
<feature type="compositionally biased region" description="Basic and acidic residues" evidence="9">
    <location>
        <begin position="403"/>
        <end position="412"/>
    </location>
</feature>
<feature type="transmembrane region" description="Helical" evidence="10">
    <location>
        <begin position="1770"/>
        <end position="1794"/>
    </location>
</feature>
<keyword evidence="4" id="KW-0256">Endoplasmic reticulum</keyword>
<accession>A0ABM5FAS4</accession>
<feature type="compositionally biased region" description="Polar residues" evidence="9">
    <location>
        <begin position="668"/>
        <end position="677"/>
    </location>
</feature>
<evidence type="ECO:0000259" key="12">
    <source>
        <dbReference type="PROSITE" id="PS50002"/>
    </source>
</evidence>
<feature type="region of interest" description="Disordered" evidence="9">
    <location>
        <begin position="309"/>
        <end position="359"/>
    </location>
</feature>
<feature type="region of interest" description="Disordered" evidence="9">
    <location>
        <begin position="193"/>
        <end position="224"/>
    </location>
</feature>
<dbReference type="PANTHER" id="PTHR23158">
    <property type="entry name" value="MELANOMA INHIBITORY ACTIVITY-RELATED"/>
    <property type="match status" value="1"/>
</dbReference>
<evidence type="ECO:0000256" key="6">
    <source>
        <dbReference type="ARBA" id="ARBA00023180"/>
    </source>
</evidence>
<keyword evidence="3 11" id="KW-0732">Signal</keyword>
<feature type="domain" description="SH3" evidence="12">
    <location>
        <begin position="39"/>
        <end position="101"/>
    </location>
</feature>
<feature type="region of interest" description="Disordered" evidence="9">
    <location>
        <begin position="1300"/>
        <end position="1330"/>
    </location>
</feature>
<dbReference type="Gene3D" id="2.30.30.40">
    <property type="entry name" value="SH3 Domains"/>
    <property type="match status" value="1"/>
</dbReference>
<sequence length="2584" mass="294221">MVGILDTRTLLFILSLLINIKSTKVLSDQKKCGDPECETSISRVQAIKDYTGPDCRYLNFKTGEEIMVYFKLSRKREDLWAGSKGTDFGYFPMDAVQIEDVLITKEVEVPTKETDFLCFDGGEYVFENEENKHNNLDEGNVYISFHKDEKDSELKMPEDEFQKHSSIDPIKEYKETSEKYELDSKSKGLHSLEIDADSEFKDSKTEQDETNQLEEQSSQALKSVPTQSTWTISGFANWLGLESLENKDAASITSKTTEEITFRHRKITVTEDSDFEKLNEEGKIEPKTSGWFQSTLTDLLYYGSKKTEHGLLNKENDPEIYDSSSFAGNTDDHTLSDTRQEGHRDSEPIDPEPSKSNWFDLGLSDVLTFGYSKENKVKEELSGREKADNNEEPSAPSAQSALMDEHRRRQTDETGTSEEQNKEKYNKETSKEILESVSSEDGKDEQTENSDLNEVAESTSTDLADKTVNQESKPGNQAIEYINTKAITKESETTRDQSGWYGSIDLKRGTSDNQPGPESVDIMCQQESTADSFLPSHSIGQDFDPIGTQTRRVENQEDPQKHQSFFSISYFTNILNFQGFIAKEKINVPHAEKALKPGEECFQTKNGDKVLDINKEGKEQILLNDNIIENISQNRHVSTSEENILMSSSTTHSNEEKRMKTQDDESTQEQMPHNLSGRSKSKYRYRRANGRCIQLHWNCTLESLEAQGYSNTEDKHFGHIQEVKQASLLELGNLVDSSDKQHYTRKTIYSHEKSDLMKGEDGETAMLDKTEQVNNSQLQNSGIYLDRKSKGETFDRMNDKTGRSPAIQKLFFPKGPKEYSDTFTQSRDFLTEDIIFLAVPDNGKTVIQEGEEQFLSKNPQAMEDNKVKKISRGLDGSNVQVGVNGHSSKDNTDFKANIFCNTKVEEDGGSQNAASLQFSSSSSQDPDLLKIVCSEEKSKQCEKYLSFESFTDKNYLQTMQENKNTKDGNKLSEDSVELLLRNKDIEERKQLHQKKDKEATVKEGFSEKDILLPSSGEQNGDSENVIKDVQLLIDKPPTQSTEYLLEHTINSLFSQKKLKEKVTKDGEQEFTNTRDNKQSFSEQQHETLVLKFNLQRSQPCKIINRKSRSSKQNKCSVPKILNEKSHTPVIDYTSVMKRIQVSDPLSFLQLLSEKATESNIQDNDVTNIYEETKLADAENPESASPAAIDDFLINNYYHGEMKKSVITMESLNEFPQEEAKEQMCVSEHMSEIVENIQRHSELNAEKESNKQRKGENVNILNKQELSSGTTPQEAFQNEKSTSGHGSQILSYNSVAGSISKNEIEDSQVETAGIGNEEKHDSKTTEEQFVKDQVRDSSLTVRVTYYHNLEEQIKSSYLSPHTLSNKGIDSSKVSPSLTYKKIYEQKLKGDQKVTPSQHKSSDTETISSSQLEVSHGESSNILSLGPEEKSVSQIVPDTKKHLIVDTEVEKFRISSQSNGNVNDKRGKEGVMSNIFSKTSWLLGGLFENRYNKEFTKNSDSRNIIVNQISTDRQEVDTVGSDFEQDKHEVQSTEAISDLENFTIMEQRSGVQIHSTQEKSATTDFRNDNNQKDVTSAIQEAELGFQETAKNGKLIIDTELGLKETSFVTDFHELYSKLTEESKRVNQAPKCERHQLQQMEQELEKLHHGITTFPCEGIYRERRQTATSVEHEHKLNTGHEECLKKKTYLLLKLQSLVMDIRNKCGDQNAESDKKLNNGENLKEKHIPPENTEKKIHTSVKNSQHQLNLKEKLLEEKLLTQNNVLIKEAEREWLFQIILYLNDLCAFIASGFSVISLRKKVIAALPEDMRPGPDLYGFPWEIVICCALISIFIILFLTCRSYQSVRSRFYAGREKQLANKVAELVEDKSKVLEKFSLCKKEYEELESTLEDASLLQGSTVTSDLKTTCEELSSSNSVLKNEIQYLEKELKEEKSKRLEQDDLMAEIQRRVDTLENEAKSVQLQIAEAKTTLKVYEINRERLKTFVEDAIEENKHLHESEKQLLQEAEGWGERFSELNEQAKMFECSKADMEEALKNKESQVKSLTECLLKMKDWSGAIGENDVAEDSHWENIKSETENGEHLDEQEKRTVRKLIYAAKLNACLKSMETERNQVYSKLSDEKKAKEELSERIESLQKEHVLLQSENRDFENEFQKLQQKLKVMTELYQENEMNLHRKLTVEEKERLQKEEKLSKVDEKIIHAAEELTTYRQRAKDLEEELERTVRSYENQIMSHEKKAHDNWLAARAAERHLNDIKKENLHDRQKLTEAEFKYDLLEKDPYALDVPIRTFGREHSPYGPSPMGRPSSETRAFLSPPTLLEGPLRLSPVLPGGGGRGSRGPGNTGTYDVGNERREINSDMLSDPHRPPSDTGSLSPPWDRDHRIISSHTGQLYNEQPLPSRRPERFYPNHPNSGRLSGPAELRNYNMHSFDKADGLGPENSSRMDLSGNGIKDRPDDTNMVNMIEQSLAPETESFGPAIVPPPLPLLRAPLMPMDPRGPFMRRGPPFPPVPPSSLYGPHEYFPRDFSGPPRPLLQMRGPFPVRPFSQYPPRAGSFPPQPPPSDNRNELPAELTHPSAATSTDHQESQGT</sequence>
<feature type="chain" id="PRO_5045546640" evidence="11">
    <location>
        <begin position="28"/>
        <end position="2584"/>
    </location>
</feature>
<gene>
    <name evidence="14" type="primary">MIA2</name>
</gene>